<sequence length="522" mass="58461">METATPLSTHPLSTYIASAIFTAVALIVVSFWSRTEKPFKGLELAVGPKDGVSSSDAEKAYGVKGPTILEAGTQKFRRKAFQVYGESGPIIVLPSTQYFAEVKSDPRFDSHQANRKVFMIDFPGFEGLLAVTHDKLLGEVIRSNLKSGLAHLNEDLLEEIDNAAGAVLGDPSDWTSIGMLYPCYHMVARVSTRLFLGLPLCRDPRWLDIAVQYTAELFEGTRTLRFWPERLRPLAHWFLPQCRKLRATVRRAREVLTPGIAQLRREWEERQRAGDKAPSNNIIHMMLDMATKKGYPIDDIDFVVSELGLTAAAMHTTTDMVMQTLFDICCHPEYLEPLRAEIDELLAANGGVLGKTTKLSSLRFMDSFMKEVQRMKPATLTGSKRVTTEDVRLADGTFLAKGSYVALYNNARTDGTFYPDPERFDPYRSMRAREEPGKENMHQFVSTSPESVGFGHGMHACPGRFIASNEIKLILCVLLTRYDWRLPDGASKPQPISVGAELLADPVAHLMYKKRSFQECDV</sequence>
<dbReference type="InterPro" id="IPR017972">
    <property type="entry name" value="Cyt_P450_CS"/>
</dbReference>
<dbReference type="InterPro" id="IPR036396">
    <property type="entry name" value="Cyt_P450_sf"/>
</dbReference>
<evidence type="ECO:0000256" key="2">
    <source>
        <dbReference type="ARBA" id="ARBA00010617"/>
    </source>
</evidence>
<reference evidence="10 11" key="1">
    <citation type="journal article" date="2021" name="Nat. Commun.">
        <title>Genetic determinants of endophytism in the Arabidopsis root mycobiome.</title>
        <authorList>
            <person name="Mesny F."/>
            <person name="Miyauchi S."/>
            <person name="Thiergart T."/>
            <person name="Pickel B."/>
            <person name="Atanasova L."/>
            <person name="Karlsson M."/>
            <person name="Huettel B."/>
            <person name="Barry K.W."/>
            <person name="Haridas S."/>
            <person name="Chen C."/>
            <person name="Bauer D."/>
            <person name="Andreopoulos W."/>
            <person name="Pangilinan J."/>
            <person name="LaButti K."/>
            <person name="Riley R."/>
            <person name="Lipzen A."/>
            <person name="Clum A."/>
            <person name="Drula E."/>
            <person name="Henrissat B."/>
            <person name="Kohler A."/>
            <person name="Grigoriev I.V."/>
            <person name="Martin F.M."/>
            <person name="Hacquard S."/>
        </authorList>
    </citation>
    <scope>NUCLEOTIDE SEQUENCE [LARGE SCALE GENOMIC DNA]</scope>
    <source>
        <strain evidence="10 11">MPI-SDFR-AT-0080</strain>
    </source>
</reference>
<evidence type="ECO:0000313" key="11">
    <source>
        <dbReference type="Proteomes" id="UP000774617"/>
    </source>
</evidence>
<organism evidence="10 11">
    <name type="scientific">Macrophomina phaseolina</name>
    <dbReference type="NCBI Taxonomy" id="35725"/>
    <lineage>
        <taxon>Eukaryota</taxon>
        <taxon>Fungi</taxon>
        <taxon>Dikarya</taxon>
        <taxon>Ascomycota</taxon>
        <taxon>Pezizomycotina</taxon>
        <taxon>Dothideomycetes</taxon>
        <taxon>Dothideomycetes incertae sedis</taxon>
        <taxon>Botryosphaeriales</taxon>
        <taxon>Botryosphaeriaceae</taxon>
        <taxon>Macrophomina</taxon>
    </lineage>
</organism>
<evidence type="ECO:0000256" key="9">
    <source>
        <dbReference type="SAM" id="Phobius"/>
    </source>
</evidence>
<comment type="similarity">
    <text evidence="2 8">Belongs to the cytochrome P450 family.</text>
</comment>
<comment type="caution">
    <text evidence="10">The sequence shown here is derived from an EMBL/GenBank/DDBJ whole genome shotgun (WGS) entry which is preliminary data.</text>
</comment>
<evidence type="ECO:0000256" key="4">
    <source>
        <dbReference type="ARBA" id="ARBA00022723"/>
    </source>
</evidence>
<dbReference type="PANTHER" id="PTHR46206">
    <property type="entry name" value="CYTOCHROME P450"/>
    <property type="match status" value="1"/>
</dbReference>
<feature type="transmembrane region" description="Helical" evidence="9">
    <location>
        <begin position="12"/>
        <end position="32"/>
    </location>
</feature>
<dbReference type="EMBL" id="JAGTJR010000079">
    <property type="protein sequence ID" value="KAH7014691.1"/>
    <property type="molecule type" value="Genomic_DNA"/>
</dbReference>
<dbReference type="CDD" id="cd11041">
    <property type="entry name" value="CYP503A1-like"/>
    <property type="match status" value="1"/>
</dbReference>
<protein>
    <submittedName>
        <fullName evidence="10">Cytochrome P450</fullName>
    </submittedName>
</protein>
<keyword evidence="4 8" id="KW-0479">Metal-binding</keyword>
<dbReference type="PRINTS" id="PR00465">
    <property type="entry name" value="EP450IV"/>
</dbReference>
<accession>A0ABQ8FR24</accession>
<comment type="cofactor">
    <cofactor evidence="1">
        <name>heme</name>
        <dbReference type="ChEBI" id="CHEBI:30413"/>
    </cofactor>
</comment>
<evidence type="ECO:0000256" key="3">
    <source>
        <dbReference type="ARBA" id="ARBA00022617"/>
    </source>
</evidence>
<keyword evidence="9" id="KW-0472">Membrane</keyword>
<evidence type="ECO:0000256" key="7">
    <source>
        <dbReference type="ARBA" id="ARBA00023033"/>
    </source>
</evidence>
<keyword evidence="5 8" id="KW-0560">Oxidoreductase</keyword>
<evidence type="ECO:0000256" key="8">
    <source>
        <dbReference type="RuleBase" id="RU000461"/>
    </source>
</evidence>
<gene>
    <name evidence="10" type="ORF">B0J12DRAFT_746973</name>
</gene>
<keyword evidence="7 8" id="KW-0503">Monooxygenase</keyword>
<evidence type="ECO:0000313" key="10">
    <source>
        <dbReference type="EMBL" id="KAH7014691.1"/>
    </source>
</evidence>
<dbReference type="PROSITE" id="PS00086">
    <property type="entry name" value="CYTOCHROME_P450"/>
    <property type="match status" value="1"/>
</dbReference>
<keyword evidence="3 8" id="KW-0349">Heme</keyword>
<evidence type="ECO:0000256" key="5">
    <source>
        <dbReference type="ARBA" id="ARBA00023002"/>
    </source>
</evidence>
<dbReference type="InterPro" id="IPR002403">
    <property type="entry name" value="Cyt_P450_E_grp-IV"/>
</dbReference>
<dbReference type="InterPro" id="IPR001128">
    <property type="entry name" value="Cyt_P450"/>
</dbReference>
<keyword evidence="9" id="KW-1133">Transmembrane helix</keyword>
<evidence type="ECO:0000256" key="1">
    <source>
        <dbReference type="ARBA" id="ARBA00001971"/>
    </source>
</evidence>
<keyword evidence="6 8" id="KW-0408">Iron</keyword>
<keyword evidence="9" id="KW-0812">Transmembrane</keyword>
<keyword evidence="11" id="KW-1185">Reference proteome</keyword>
<proteinExistence type="inferred from homology"/>
<dbReference type="Pfam" id="PF00067">
    <property type="entry name" value="p450"/>
    <property type="match status" value="1"/>
</dbReference>
<dbReference type="Gene3D" id="1.10.630.10">
    <property type="entry name" value="Cytochrome P450"/>
    <property type="match status" value="1"/>
</dbReference>
<dbReference type="PANTHER" id="PTHR46206:SF2">
    <property type="entry name" value="CYTOCHROME P450 MONOOXYGENASE AUSG-RELATED"/>
    <property type="match status" value="1"/>
</dbReference>
<dbReference type="Proteomes" id="UP000774617">
    <property type="component" value="Unassembled WGS sequence"/>
</dbReference>
<name>A0ABQ8FR24_9PEZI</name>
<evidence type="ECO:0000256" key="6">
    <source>
        <dbReference type="ARBA" id="ARBA00023004"/>
    </source>
</evidence>
<dbReference type="SUPFAM" id="SSF48264">
    <property type="entry name" value="Cytochrome P450"/>
    <property type="match status" value="1"/>
</dbReference>